<keyword evidence="3" id="KW-1185">Reference proteome</keyword>
<proteinExistence type="predicted"/>
<dbReference type="Gene3D" id="3.10.450.50">
    <property type="match status" value="1"/>
</dbReference>
<name>A0A0L0M9Y3_9BURK</name>
<dbReference type="InterPro" id="IPR032710">
    <property type="entry name" value="NTF2-like_dom_sf"/>
</dbReference>
<reference evidence="3" key="1">
    <citation type="submission" date="2015-06" db="EMBL/GenBank/DDBJ databases">
        <title>Comparative genomics of Burkholderia leaf nodule symbionts.</title>
        <authorList>
            <person name="Carlier A."/>
            <person name="Eberl L."/>
            <person name="Pinto-Carbo M."/>
        </authorList>
    </citation>
    <scope>NUCLEOTIDE SEQUENCE [LARGE SCALE GENOMIC DNA]</scope>
    <source>
        <strain evidence="3">UZHbot4</strain>
    </source>
</reference>
<dbReference type="InterPro" id="IPR037401">
    <property type="entry name" value="SnoaL-like"/>
</dbReference>
<sequence>MNYVNDPVLIAKRVYEAYIAKDRAAIEALIADDFHFTSPRDNRIDRATYFSRCWPGSQMMDRIAFVRMVADGDHVFATYDLRMNDGKAFRNTELLTVCDGKLIEAQVFFGWTLPHEAPEGGFI</sequence>
<feature type="domain" description="SnoaL-like" evidence="1">
    <location>
        <begin position="12"/>
        <end position="104"/>
    </location>
</feature>
<dbReference type="RefSeq" id="WP_050455086.1">
    <property type="nucleotide sequence ID" value="NZ_LFJJ01000162.1"/>
</dbReference>
<dbReference type="PATRIC" id="fig|242163.4.peg.1829"/>
<organism evidence="2 3">
    <name type="scientific">Candidatus Burkholderia verschuerenii</name>
    <dbReference type="NCBI Taxonomy" id="242163"/>
    <lineage>
        <taxon>Bacteria</taxon>
        <taxon>Pseudomonadati</taxon>
        <taxon>Pseudomonadota</taxon>
        <taxon>Betaproteobacteria</taxon>
        <taxon>Burkholderiales</taxon>
        <taxon>Burkholderiaceae</taxon>
        <taxon>Burkholderia</taxon>
    </lineage>
</organism>
<protein>
    <recommendedName>
        <fullName evidence="1">SnoaL-like domain-containing protein</fullName>
    </recommendedName>
</protein>
<dbReference type="EMBL" id="LFJJ01000162">
    <property type="protein sequence ID" value="KND59075.1"/>
    <property type="molecule type" value="Genomic_DNA"/>
</dbReference>
<dbReference type="SUPFAM" id="SSF54427">
    <property type="entry name" value="NTF2-like"/>
    <property type="match status" value="1"/>
</dbReference>
<dbReference type="Pfam" id="PF12680">
    <property type="entry name" value="SnoaL_2"/>
    <property type="match status" value="1"/>
</dbReference>
<dbReference type="AlphaFoldDB" id="A0A0L0M9Y3"/>
<evidence type="ECO:0000259" key="1">
    <source>
        <dbReference type="Pfam" id="PF12680"/>
    </source>
</evidence>
<comment type="caution">
    <text evidence="2">The sequence shown here is derived from an EMBL/GenBank/DDBJ whole genome shotgun (WGS) entry which is preliminary data.</text>
</comment>
<evidence type="ECO:0000313" key="3">
    <source>
        <dbReference type="Proteomes" id="UP000036959"/>
    </source>
</evidence>
<evidence type="ECO:0000313" key="2">
    <source>
        <dbReference type="EMBL" id="KND59075.1"/>
    </source>
</evidence>
<gene>
    <name evidence="2" type="ORF">BVER_02600c</name>
</gene>
<dbReference type="OrthoDB" id="4945579at2"/>
<dbReference type="Proteomes" id="UP000036959">
    <property type="component" value="Unassembled WGS sequence"/>
</dbReference>
<accession>A0A0L0M9Y3</accession>